<evidence type="ECO:0000313" key="1">
    <source>
        <dbReference type="EMBL" id="MCU7378126.1"/>
    </source>
</evidence>
<dbReference type="EMBL" id="JAOSHN010000002">
    <property type="protein sequence ID" value="MCU7378126.1"/>
    <property type="molecule type" value="Genomic_DNA"/>
</dbReference>
<evidence type="ECO:0000313" key="2">
    <source>
        <dbReference type="Proteomes" id="UP001065549"/>
    </source>
</evidence>
<proteinExistence type="predicted"/>
<organism evidence="1 2">
    <name type="scientific">Hominibacterium faecale</name>
    <dbReference type="NCBI Taxonomy" id="2839743"/>
    <lineage>
        <taxon>Bacteria</taxon>
        <taxon>Bacillati</taxon>
        <taxon>Bacillota</taxon>
        <taxon>Clostridia</taxon>
        <taxon>Peptostreptococcales</taxon>
        <taxon>Anaerovoracaceae</taxon>
        <taxon>Hominibacterium</taxon>
    </lineage>
</organism>
<reference evidence="1" key="1">
    <citation type="submission" date="2022-09" db="EMBL/GenBank/DDBJ databases">
        <title>Culturomic study of gut microbiota in children with autism spectrum disorder.</title>
        <authorList>
            <person name="Efimov B.A."/>
            <person name="Chaplin A.V."/>
            <person name="Sokolova S.R."/>
            <person name="Pikina A.P."/>
            <person name="Korzhanova M."/>
            <person name="Belova V."/>
            <person name="Korostin D."/>
        </authorList>
    </citation>
    <scope>NUCLEOTIDE SEQUENCE</scope>
    <source>
        <strain evidence="1">ASD5510</strain>
    </source>
</reference>
<dbReference type="Pfam" id="PF04985">
    <property type="entry name" value="Phage_tube"/>
    <property type="match status" value="1"/>
</dbReference>
<comment type="caution">
    <text evidence="1">The sequence shown here is derived from an EMBL/GenBank/DDBJ whole genome shotgun (WGS) entry which is preliminary data.</text>
</comment>
<gene>
    <name evidence="1" type="ORF">OBO34_07135</name>
</gene>
<keyword evidence="2" id="KW-1185">Reference proteome</keyword>
<protein>
    <submittedName>
        <fullName evidence="1">Phage major tail tube protein</fullName>
    </submittedName>
</protein>
<name>A0A9J6QVI6_9FIRM</name>
<dbReference type="AlphaFoldDB" id="A0A9J6QVI6"/>
<dbReference type="InterPro" id="IPR006498">
    <property type="entry name" value="Tail_tube"/>
</dbReference>
<sequence>MAGTYIDICGPILGATVYSDNILVARDCEFELPEIAPATADIQASGTLSLPIIQLIDNMEATIKKIGVDAGLRKMIQFRSQQLEVRFVQQIVKTNGMTTEIGCKAFIRGIPSKIPGLSGKVGEAVEAEAVYNLLKYQLYADGVEQWCVDRTAGVIRIAGVDYAEKMNSLL</sequence>
<dbReference type="Proteomes" id="UP001065549">
    <property type="component" value="Unassembled WGS sequence"/>
</dbReference>
<accession>A0A9J6QVI6</accession>
<dbReference type="RefSeq" id="WP_269478439.1">
    <property type="nucleotide sequence ID" value="NZ_JAOSHN010000002.1"/>
</dbReference>